<feature type="domain" description="Peptidase S1" evidence="7">
    <location>
        <begin position="327"/>
        <end position="576"/>
    </location>
</feature>
<dbReference type="SUPFAM" id="SSF50494">
    <property type="entry name" value="Trypsin-like serine proteases"/>
    <property type="match status" value="1"/>
</dbReference>
<dbReference type="PROSITE" id="PS00134">
    <property type="entry name" value="TRYPSIN_HIS"/>
    <property type="match status" value="1"/>
</dbReference>
<dbReference type="InterPro" id="IPR009003">
    <property type="entry name" value="Peptidase_S1_PA"/>
</dbReference>
<comment type="similarity">
    <text evidence="5">Belongs to the peptidase S1 family. CLIP subfamily.</text>
</comment>
<keyword evidence="4" id="KW-1015">Disulfide bond</keyword>
<dbReference type="PROSITE" id="PS50240">
    <property type="entry name" value="TRYPSIN_DOM"/>
    <property type="match status" value="1"/>
</dbReference>
<evidence type="ECO:0000256" key="4">
    <source>
        <dbReference type="ARBA" id="ARBA00023157"/>
    </source>
</evidence>
<gene>
    <name evidence="8" type="ORF">GSOID_T00013276001</name>
</gene>
<dbReference type="Pfam" id="PF00089">
    <property type="entry name" value="Trypsin"/>
    <property type="match status" value="1"/>
</dbReference>
<dbReference type="InterPro" id="IPR001314">
    <property type="entry name" value="Peptidase_S1A"/>
</dbReference>
<organism evidence="8">
    <name type="scientific">Oikopleura dioica</name>
    <name type="common">Tunicate</name>
    <dbReference type="NCBI Taxonomy" id="34765"/>
    <lineage>
        <taxon>Eukaryota</taxon>
        <taxon>Metazoa</taxon>
        <taxon>Chordata</taxon>
        <taxon>Tunicata</taxon>
        <taxon>Appendicularia</taxon>
        <taxon>Copelata</taxon>
        <taxon>Oikopleuridae</taxon>
        <taxon>Oikopleura</taxon>
    </lineage>
</organism>
<dbReference type="InterPro" id="IPR033116">
    <property type="entry name" value="TRYPSIN_SER"/>
</dbReference>
<dbReference type="OrthoDB" id="9425590at2759"/>
<proteinExistence type="inferred from homology"/>
<reference evidence="8" key="1">
    <citation type="journal article" date="2010" name="Science">
        <title>Plasticity of animal genome architecture unmasked by rapid evolution of a pelagic tunicate.</title>
        <authorList>
            <person name="Denoeud F."/>
            <person name="Henriet S."/>
            <person name="Mungpakdee S."/>
            <person name="Aury J.M."/>
            <person name="Da Silva C."/>
            <person name="Brinkmann H."/>
            <person name="Mikhaleva J."/>
            <person name="Olsen L.C."/>
            <person name="Jubin C."/>
            <person name="Canestro C."/>
            <person name="Bouquet J.M."/>
            <person name="Danks G."/>
            <person name="Poulain J."/>
            <person name="Campsteijn C."/>
            <person name="Adamski M."/>
            <person name="Cross I."/>
            <person name="Yadetie F."/>
            <person name="Muffato M."/>
            <person name="Louis A."/>
            <person name="Butcher S."/>
            <person name="Tsagkogeorga G."/>
            <person name="Konrad A."/>
            <person name="Singh S."/>
            <person name="Jensen M.F."/>
            <person name="Cong E.H."/>
            <person name="Eikeseth-Otteraa H."/>
            <person name="Noel B."/>
            <person name="Anthouard V."/>
            <person name="Porcel B.M."/>
            <person name="Kachouri-Lafond R."/>
            <person name="Nishino A."/>
            <person name="Ugolini M."/>
            <person name="Chourrout P."/>
            <person name="Nishida H."/>
            <person name="Aasland R."/>
            <person name="Huzurbazar S."/>
            <person name="Westhof E."/>
            <person name="Delsuc F."/>
            <person name="Lehrach H."/>
            <person name="Reinhardt R."/>
            <person name="Weissenbach J."/>
            <person name="Roy S.W."/>
            <person name="Artiguenave F."/>
            <person name="Postlethwait J.H."/>
            <person name="Manak J.R."/>
            <person name="Thompson E.M."/>
            <person name="Jaillon O."/>
            <person name="Du Pasquier L."/>
            <person name="Boudinot P."/>
            <person name="Liberles D.A."/>
            <person name="Volff J.N."/>
            <person name="Philippe H."/>
            <person name="Lenhard B."/>
            <person name="Roest Crollius H."/>
            <person name="Wincker P."/>
            <person name="Chourrout D."/>
        </authorList>
    </citation>
    <scope>NUCLEOTIDE SEQUENCE [LARGE SCALE GENOMIC DNA]</scope>
</reference>
<evidence type="ECO:0000256" key="5">
    <source>
        <dbReference type="ARBA" id="ARBA00024195"/>
    </source>
</evidence>
<dbReference type="AlphaFoldDB" id="E4WZC1"/>
<dbReference type="Proteomes" id="UP000001307">
    <property type="component" value="Unassembled WGS sequence"/>
</dbReference>
<protein>
    <recommendedName>
        <fullName evidence="7">Peptidase S1 domain-containing protein</fullName>
    </recommendedName>
</protein>
<sequence length="578" mass="64717">MKISSLVLASSAHAAWEDKWNTMVAEKTRTMSDVQGYIDFQLRDCIAARESMKMANPIENGQWKCNEPAKTGRATCEAVCQNDWHDQNWHRMQFSIKCKEGLKMREQMVGERSCSPRERGIQCWQEPWADAAIKSFFKKEGFENAEVDRTKCRKNRKGKALCPIRCKPGFEPFWSFKRQIYAVFNCPSKLWVVLNPNRSRIRGKTTCVASSYECNAEDANKEYPLANGSWECRKSETGLYCEPKCNAADTVRYRVKCTTTGFDKGWVVSTYKQFSNDVCEFESGKETTDVEFQETTDFIPAGLNTCTTDSNFPASRGFPGLDDDYRIVGGVTVQANSIPWAVLLHVKTYSGWTGQCAGSILSEHWVVTAAHCCRGIRSITGKFGEHNKYHYDQTSEFSLTTDNIFIHPKYYDSSDDGTKMNYDVCLLKFEEDILARAPNKEAVKPICLPTEDVTHGDACWVAGWGTTSYGGFGAAELQSVGVSIMDHNYCMDKSFSIDPQEDDICATTWDKNHDGFTDAGKDACQGDSGGALICNRDGFATVVGVVSRGNGCAYKGEPGLYTSTFVTKDWIVETVKTK</sequence>
<dbReference type="GO" id="GO:0004252">
    <property type="term" value="F:serine-type endopeptidase activity"/>
    <property type="evidence" value="ECO:0007669"/>
    <property type="project" value="InterPro"/>
</dbReference>
<evidence type="ECO:0000313" key="9">
    <source>
        <dbReference type="Proteomes" id="UP000001307"/>
    </source>
</evidence>
<dbReference type="InterPro" id="IPR001254">
    <property type="entry name" value="Trypsin_dom"/>
</dbReference>
<evidence type="ECO:0000313" key="8">
    <source>
        <dbReference type="EMBL" id="CBY22517.1"/>
    </source>
</evidence>
<dbReference type="EMBL" id="FN653019">
    <property type="protein sequence ID" value="CBY22517.1"/>
    <property type="molecule type" value="Genomic_DNA"/>
</dbReference>
<dbReference type="InterPro" id="IPR050127">
    <property type="entry name" value="Serine_Proteases_S1"/>
</dbReference>
<dbReference type="FunFam" id="2.40.10.10:FF:000002">
    <property type="entry name" value="Transmembrane protease serine"/>
    <property type="match status" value="1"/>
</dbReference>
<dbReference type="PRINTS" id="PR00722">
    <property type="entry name" value="CHYMOTRYPSIN"/>
</dbReference>
<dbReference type="GO" id="GO:0005615">
    <property type="term" value="C:extracellular space"/>
    <property type="evidence" value="ECO:0007669"/>
    <property type="project" value="TreeGrafter"/>
</dbReference>
<evidence type="ECO:0000256" key="2">
    <source>
        <dbReference type="ARBA" id="ARBA00022801"/>
    </source>
</evidence>
<accession>E4WZC1</accession>
<dbReference type="InParanoid" id="E4WZC1"/>
<evidence type="ECO:0000256" key="1">
    <source>
        <dbReference type="ARBA" id="ARBA00022670"/>
    </source>
</evidence>
<name>E4WZC1_OIKDI</name>
<evidence type="ECO:0000259" key="7">
    <source>
        <dbReference type="PROSITE" id="PS50240"/>
    </source>
</evidence>
<dbReference type="InterPro" id="IPR043504">
    <property type="entry name" value="Peptidase_S1_PA_chymotrypsin"/>
</dbReference>
<dbReference type="PANTHER" id="PTHR24264">
    <property type="entry name" value="TRYPSIN-RELATED"/>
    <property type="match status" value="1"/>
</dbReference>
<dbReference type="Gene3D" id="2.40.10.10">
    <property type="entry name" value="Trypsin-like serine proteases"/>
    <property type="match status" value="1"/>
</dbReference>
<dbReference type="SMART" id="SM00020">
    <property type="entry name" value="Tryp_SPc"/>
    <property type="match status" value="1"/>
</dbReference>
<keyword evidence="9" id="KW-1185">Reference proteome</keyword>
<keyword evidence="3 6" id="KW-0720">Serine protease</keyword>
<keyword evidence="2 6" id="KW-0378">Hydrolase</keyword>
<dbReference type="PROSITE" id="PS00135">
    <property type="entry name" value="TRYPSIN_SER"/>
    <property type="match status" value="1"/>
</dbReference>
<dbReference type="PANTHER" id="PTHR24264:SF69">
    <property type="entry name" value="TRYPSIN-3"/>
    <property type="match status" value="1"/>
</dbReference>
<dbReference type="GO" id="GO:0006508">
    <property type="term" value="P:proteolysis"/>
    <property type="evidence" value="ECO:0007669"/>
    <property type="project" value="UniProtKB-KW"/>
</dbReference>
<evidence type="ECO:0000256" key="6">
    <source>
        <dbReference type="RuleBase" id="RU363034"/>
    </source>
</evidence>
<dbReference type="CDD" id="cd00190">
    <property type="entry name" value="Tryp_SPc"/>
    <property type="match status" value="1"/>
</dbReference>
<keyword evidence="1 6" id="KW-0645">Protease</keyword>
<evidence type="ECO:0000256" key="3">
    <source>
        <dbReference type="ARBA" id="ARBA00022825"/>
    </source>
</evidence>
<dbReference type="InterPro" id="IPR018114">
    <property type="entry name" value="TRYPSIN_HIS"/>
</dbReference>